<protein>
    <recommendedName>
        <fullName evidence="3">Alginate lyase domain-containing protein</fullName>
    </recommendedName>
</protein>
<evidence type="ECO:0000313" key="4">
    <source>
        <dbReference type="EMBL" id="KAK9720926.1"/>
    </source>
</evidence>
<dbReference type="InterPro" id="IPR008929">
    <property type="entry name" value="Chondroitin_lyas"/>
</dbReference>
<feature type="domain" description="Alginate lyase" evidence="3">
    <location>
        <begin position="35"/>
        <end position="265"/>
    </location>
</feature>
<proteinExistence type="predicted"/>
<keyword evidence="1" id="KW-0732">Signal</keyword>
<evidence type="ECO:0000259" key="3">
    <source>
        <dbReference type="Pfam" id="PF05426"/>
    </source>
</evidence>
<gene>
    <name evidence="4" type="ORF">K7432_003821</name>
</gene>
<name>A0ABR2W5M4_9FUNG</name>
<reference evidence="4 5" key="1">
    <citation type="submission" date="2023-04" db="EMBL/GenBank/DDBJ databases">
        <title>Genome of Basidiobolus ranarum AG-B5.</title>
        <authorList>
            <person name="Stajich J.E."/>
            <person name="Carter-House D."/>
            <person name="Gryganskyi A."/>
        </authorList>
    </citation>
    <scope>NUCLEOTIDE SEQUENCE [LARGE SCALE GENOMIC DNA]</scope>
    <source>
        <strain evidence="4 5">AG-B5</strain>
    </source>
</reference>
<dbReference type="Pfam" id="PF05426">
    <property type="entry name" value="Alginate_lyase"/>
    <property type="match status" value="1"/>
</dbReference>
<dbReference type="InterPro" id="IPR008397">
    <property type="entry name" value="Alginate_lyase_dom"/>
</dbReference>
<dbReference type="Gene3D" id="1.50.10.100">
    <property type="entry name" value="Chondroitin AC/alginate lyase"/>
    <property type="match status" value="1"/>
</dbReference>
<organism evidence="4 5">
    <name type="scientific">Basidiobolus ranarum</name>
    <dbReference type="NCBI Taxonomy" id="34480"/>
    <lineage>
        <taxon>Eukaryota</taxon>
        <taxon>Fungi</taxon>
        <taxon>Fungi incertae sedis</taxon>
        <taxon>Zoopagomycota</taxon>
        <taxon>Entomophthoromycotina</taxon>
        <taxon>Basidiobolomycetes</taxon>
        <taxon>Basidiobolales</taxon>
        <taxon>Basidiobolaceae</taxon>
        <taxon>Basidiobolus</taxon>
    </lineage>
</organism>
<dbReference type="EMBL" id="JASJQH010006997">
    <property type="protein sequence ID" value="KAK9720926.1"/>
    <property type="molecule type" value="Genomic_DNA"/>
</dbReference>
<keyword evidence="2" id="KW-0456">Lyase</keyword>
<evidence type="ECO:0000256" key="1">
    <source>
        <dbReference type="ARBA" id="ARBA00022729"/>
    </source>
</evidence>
<evidence type="ECO:0000313" key="5">
    <source>
        <dbReference type="Proteomes" id="UP001479436"/>
    </source>
</evidence>
<evidence type="ECO:0000256" key="2">
    <source>
        <dbReference type="ARBA" id="ARBA00023239"/>
    </source>
</evidence>
<sequence length="369" mass="43521">MSSSYSQNKLLHSIVEDANECIQRNETYSVINKFNLPPSGDIHDYLSLAPYFWPDKHSEDGLPYTREDGRVNPDIEEVPDYQMARRLFSDLNTLGSAYFFTGNETYSERGLHLINIWFVNKETAMNPSLKYGSLITGKAFGRHTGILDFYPIYKLLDAVKIFRDSRSWLDQPSVGKGLRRWIKRYQKWLLNSSQGRKARKSSNNHGTYYDFQLIKISEFLHDYDKIDKILTRWENRVQEQIDSLGRQVFEMKRRNSWHYSVFNLKGEFKLLSYSRRSSFTNLKVETKLKSALDYLSSHASKDSWPIKDLSDFNKRQLIELLEMGFFLFNDERYLNQSIQFQATSEEHLRRKTLDFCHLSLVLNGNIWLC</sequence>
<dbReference type="Proteomes" id="UP001479436">
    <property type="component" value="Unassembled WGS sequence"/>
</dbReference>
<comment type="caution">
    <text evidence="4">The sequence shown here is derived from an EMBL/GenBank/DDBJ whole genome shotgun (WGS) entry which is preliminary data.</text>
</comment>
<accession>A0ABR2W5M4</accession>
<dbReference type="SUPFAM" id="SSF48230">
    <property type="entry name" value="Chondroitin AC/alginate lyase"/>
    <property type="match status" value="1"/>
</dbReference>
<keyword evidence="5" id="KW-1185">Reference proteome</keyword>